<feature type="domain" description="HTH deoR-type" evidence="4">
    <location>
        <begin position="6"/>
        <end position="61"/>
    </location>
</feature>
<dbReference type="RefSeq" id="WP_319022584.1">
    <property type="nucleotide sequence ID" value="NZ_CDGG01000001.1"/>
</dbReference>
<dbReference type="InterPro" id="IPR050313">
    <property type="entry name" value="Carb_Metab_HTH_regulators"/>
</dbReference>
<dbReference type="PRINTS" id="PR00037">
    <property type="entry name" value="HTHLACR"/>
</dbReference>
<dbReference type="GO" id="GO:0003700">
    <property type="term" value="F:DNA-binding transcription factor activity"/>
    <property type="evidence" value="ECO:0007669"/>
    <property type="project" value="InterPro"/>
</dbReference>
<dbReference type="Pfam" id="PF08220">
    <property type="entry name" value="HTH_DeoR"/>
    <property type="match status" value="1"/>
</dbReference>
<dbReference type="InterPro" id="IPR036390">
    <property type="entry name" value="WH_DNA-bd_sf"/>
</dbReference>
<dbReference type="Pfam" id="PF00455">
    <property type="entry name" value="DeoRC"/>
    <property type="match status" value="1"/>
</dbReference>
<protein>
    <submittedName>
        <fullName evidence="5">HTH-type transcriptional repressor GlcR</fullName>
    </submittedName>
</protein>
<keyword evidence="1" id="KW-0805">Transcription regulation</keyword>
<sequence length="260" mass="29047">MMKMFVTERRNKIMELLHDKQRLTVKELSEQIGVSEATLRTDLNKMEKNGLLTRTHGGAMLNQQSEVDYDTSFSVREKQNRKEKSLIAKEAFQFIEEKQCILLDASSTALELARYLNEQMIRLTVVTSGIQTALELKDNPNITVILIGGVVTKGSTTMEGTLGVELLNKLNIDILFTSANGFSVENGMTDFNLYEVELKQHMVKKAQKIVAVIDHSKIGVTSSAPFASTDQIDVLITNDSIDSDTERILVNHNIQVISAL</sequence>
<dbReference type="PROSITE" id="PS51000">
    <property type="entry name" value="HTH_DEOR_2"/>
    <property type="match status" value="1"/>
</dbReference>
<dbReference type="InterPro" id="IPR037171">
    <property type="entry name" value="NagB/RpiA_transferase-like"/>
</dbReference>
<dbReference type="Gene3D" id="1.10.10.10">
    <property type="entry name" value="Winged helix-like DNA-binding domain superfamily/Winged helix DNA-binding domain"/>
    <property type="match status" value="1"/>
</dbReference>
<evidence type="ECO:0000256" key="1">
    <source>
        <dbReference type="ARBA" id="ARBA00023015"/>
    </source>
</evidence>
<dbReference type="AlphaFoldDB" id="A0A0A1MQ06"/>
<name>A0A0A1MQ06_9BACI</name>
<evidence type="ECO:0000256" key="2">
    <source>
        <dbReference type="ARBA" id="ARBA00023125"/>
    </source>
</evidence>
<dbReference type="PANTHER" id="PTHR30363:SF44">
    <property type="entry name" value="AGA OPERON TRANSCRIPTIONAL REPRESSOR-RELATED"/>
    <property type="match status" value="1"/>
</dbReference>
<dbReference type="Proteomes" id="UP000040453">
    <property type="component" value="Unassembled WGS sequence"/>
</dbReference>
<dbReference type="InterPro" id="IPR036388">
    <property type="entry name" value="WH-like_DNA-bd_sf"/>
</dbReference>
<dbReference type="PANTHER" id="PTHR30363">
    <property type="entry name" value="HTH-TYPE TRANSCRIPTIONAL REGULATOR SRLR-RELATED"/>
    <property type="match status" value="1"/>
</dbReference>
<dbReference type="InterPro" id="IPR014036">
    <property type="entry name" value="DeoR-like_C"/>
</dbReference>
<keyword evidence="6" id="KW-1185">Reference proteome</keyword>
<dbReference type="InterPro" id="IPR001034">
    <property type="entry name" value="DeoR_HTH"/>
</dbReference>
<dbReference type="SUPFAM" id="SSF100950">
    <property type="entry name" value="NagB/RpiA/CoA transferase-like"/>
    <property type="match status" value="1"/>
</dbReference>
<dbReference type="SMART" id="SM00420">
    <property type="entry name" value="HTH_DEOR"/>
    <property type="match status" value="1"/>
</dbReference>
<dbReference type="CDD" id="cd00090">
    <property type="entry name" value="HTH_ARSR"/>
    <property type="match status" value="1"/>
</dbReference>
<gene>
    <name evidence="5" type="primary">glcR_1</name>
    <name evidence="5" type="ORF">BN997_01545</name>
</gene>
<keyword evidence="3" id="KW-0804">Transcription</keyword>
<dbReference type="GO" id="GO:0043565">
    <property type="term" value="F:sequence-specific DNA binding"/>
    <property type="evidence" value="ECO:0007669"/>
    <property type="project" value="InterPro"/>
</dbReference>
<accession>A0A0A1MQ06</accession>
<evidence type="ECO:0000256" key="3">
    <source>
        <dbReference type="ARBA" id="ARBA00023163"/>
    </source>
</evidence>
<reference evidence="5 6" key="1">
    <citation type="submission" date="2014-11" db="EMBL/GenBank/DDBJ databases">
        <authorList>
            <person name="Urmite Genomes Urmite Genomes"/>
        </authorList>
    </citation>
    <scope>NUCLEOTIDE SEQUENCE [LARGE SCALE GENOMIC DNA]</scope>
    <source>
        <strain evidence="5 6">Oc5</strain>
    </source>
</reference>
<dbReference type="Gene3D" id="3.40.50.1360">
    <property type="match status" value="1"/>
</dbReference>
<evidence type="ECO:0000313" key="5">
    <source>
        <dbReference type="EMBL" id="CEI81707.1"/>
    </source>
</evidence>
<evidence type="ECO:0000313" key="6">
    <source>
        <dbReference type="Proteomes" id="UP000040453"/>
    </source>
</evidence>
<dbReference type="EMBL" id="CDGG01000001">
    <property type="protein sequence ID" value="CEI81707.1"/>
    <property type="molecule type" value="Genomic_DNA"/>
</dbReference>
<dbReference type="InterPro" id="IPR000485">
    <property type="entry name" value="AsnC-type_HTH_dom"/>
</dbReference>
<dbReference type="SUPFAM" id="SSF46785">
    <property type="entry name" value="Winged helix' DNA-binding domain"/>
    <property type="match status" value="1"/>
</dbReference>
<organism evidence="5 6">
    <name type="scientific">Oceanobacillus oncorhynchi</name>
    <dbReference type="NCBI Taxonomy" id="545501"/>
    <lineage>
        <taxon>Bacteria</taxon>
        <taxon>Bacillati</taxon>
        <taxon>Bacillota</taxon>
        <taxon>Bacilli</taxon>
        <taxon>Bacillales</taxon>
        <taxon>Bacillaceae</taxon>
        <taxon>Oceanobacillus</taxon>
    </lineage>
</organism>
<evidence type="ECO:0000259" key="4">
    <source>
        <dbReference type="PROSITE" id="PS51000"/>
    </source>
</evidence>
<dbReference type="SMART" id="SM01134">
    <property type="entry name" value="DeoRC"/>
    <property type="match status" value="1"/>
</dbReference>
<proteinExistence type="predicted"/>
<keyword evidence="2" id="KW-0238">DNA-binding</keyword>
<dbReference type="PRINTS" id="PR00033">
    <property type="entry name" value="HTHASNC"/>
</dbReference>
<dbReference type="InterPro" id="IPR011991">
    <property type="entry name" value="ArsR-like_HTH"/>
</dbReference>
<dbReference type="STRING" id="545501.BN997_01545"/>